<evidence type="ECO:0000313" key="9">
    <source>
        <dbReference type="Proteomes" id="UP000560131"/>
    </source>
</evidence>
<reference evidence="8 9" key="1">
    <citation type="submission" date="2020-08" db="EMBL/GenBank/DDBJ databases">
        <title>Genomic Encyclopedia of Type Strains, Phase IV (KMG-IV): sequencing the most valuable type-strain genomes for metagenomic binning, comparative biology and taxonomic classification.</title>
        <authorList>
            <person name="Goeker M."/>
        </authorList>
    </citation>
    <scope>NUCLEOTIDE SEQUENCE [LARGE SCALE GENOMIC DNA]</scope>
    <source>
        <strain evidence="8 9">DSM 101535</strain>
    </source>
</reference>
<dbReference type="SUPFAM" id="SSF52096">
    <property type="entry name" value="ClpP/crotonase"/>
    <property type="match status" value="1"/>
</dbReference>
<dbReference type="PRINTS" id="PR00127">
    <property type="entry name" value="CLPPROTEASEP"/>
</dbReference>
<evidence type="ECO:0000256" key="2">
    <source>
        <dbReference type="ARBA" id="ARBA00022490"/>
    </source>
</evidence>
<evidence type="ECO:0000256" key="3">
    <source>
        <dbReference type="ARBA" id="ARBA00022670"/>
    </source>
</evidence>
<evidence type="ECO:0000256" key="4">
    <source>
        <dbReference type="ARBA" id="ARBA00022801"/>
    </source>
</evidence>
<evidence type="ECO:0000256" key="1">
    <source>
        <dbReference type="ARBA" id="ARBA00007039"/>
    </source>
</evidence>
<comment type="caution">
    <text evidence="8">The sequence shown here is derived from an EMBL/GenBank/DDBJ whole genome shotgun (WGS) entry which is preliminary data.</text>
</comment>
<dbReference type="PANTHER" id="PTHR10381">
    <property type="entry name" value="ATP-DEPENDENT CLP PROTEASE PROTEOLYTIC SUBUNIT"/>
    <property type="match status" value="1"/>
</dbReference>
<keyword evidence="9" id="KW-1185">Reference proteome</keyword>
<dbReference type="GO" id="GO:0008233">
    <property type="term" value="F:peptidase activity"/>
    <property type="evidence" value="ECO:0007669"/>
    <property type="project" value="UniProtKB-KW"/>
</dbReference>
<gene>
    <name evidence="8" type="ORF">FHS97_003050</name>
</gene>
<accession>A0ABR6N8G9</accession>
<name>A0ABR6N8G9_9SPHN</name>
<keyword evidence="2" id="KW-0963">Cytoplasm</keyword>
<sequence length="679" mass="72895">MEILIYGIVGDSADGLEAAWLVDRIQHAPDDITVRINSLGGLLFDGFAIYNALKASPRTVTVIVDGVAGSIASVIAMAGDRIIMAENAVMMIHKPSDGTYGDADALRTVADRLDFLQNQLVQIYAARTGMSEDALHPLLDAETWMSAPEALSLHFIDEIAGHATATNLLDASRFGFRAVPAHPLIANAKSPPAPTAVITPQETNMDPENEPAPTPAPTPTPSPAPTPSPIPTPTPAPITPPTNMAEIASQAIVAERQRAATIRNEVRRAHLPDTFGETLVDEGISVDAARTRIIDQIASAAPVITNYSPATIPVAQFQARAEAMALAIANRANPRNQLNDDARGFAGRRLIVLARDWMDATGVSTRNMTDPQVAQAVFRYRQPQNAGQHTTADFAGVLANTVSRTLRRGYELAPRTFPAFCRQTSVPDFREVSRIALSDISAMQQVAEGGEYQYATVGDSQEKYAVGKFGQIISLTWETIINDDLSAFDRIPQAMGQEAAQVEGDVVYAVLLSNPLMADGVPLFHASHGNLAAAGAPINIDSLQAGRTAMRTQRAPKGRFTSATPATLVVGPLREQQANQFTSANYVATLSGDINPDYNRALSPQVEPRILDYSFFLAADPNAQPIDTIEYAYLAGYEGLQTEERQGFEVDGIDIKARLVFGAKAIDHRALYKNPGAAN</sequence>
<dbReference type="NCBIfam" id="NF045542">
    <property type="entry name" value="Clp_rel_HeadMat"/>
    <property type="match status" value="1"/>
</dbReference>
<keyword evidence="4" id="KW-0378">Hydrolase</keyword>
<dbReference type="InterPro" id="IPR029045">
    <property type="entry name" value="ClpP/crotonase-like_dom_sf"/>
</dbReference>
<dbReference type="InterPro" id="IPR001907">
    <property type="entry name" value="ClpP"/>
</dbReference>
<keyword evidence="3 8" id="KW-0645">Protease</keyword>
<dbReference type="Gene3D" id="3.90.226.10">
    <property type="entry name" value="2-enoyl-CoA Hydratase, Chain A, domain 1"/>
    <property type="match status" value="1"/>
</dbReference>
<keyword evidence="5" id="KW-0720">Serine protease</keyword>
<dbReference type="Proteomes" id="UP000560131">
    <property type="component" value="Unassembled WGS sequence"/>
</dbReference>
<dbReference type="GO" id="GO:0006508">
    <property type="term" value="P:proteolysis"/>
    <property type="evidence" value="ECO:0007669"/>
    <property type="project" value="UniProtKB-KW"/>
</dbReference>
<dbReference type="NCBIfam" id="NF045540">
    <property type="entry name" value="scaf_prot_MCP1"/>
    <property type="match status" value="1"/>
</dbReference>
<dbReference type="CDD" id="cd07016">
    <property type="entry name" value="S14_ClpP_1"/>
    <property type="match status" value="1"/>
</dbReference>
<evidence type="ECO:0000256" key="7">
    <source>
        <dbReference type="SAM" id="MobiDB-lite"/>
    </source>
</evidence>
<organism evidence="8 9">
    <name type="scientific">Sphingomonas endophytica</name>
    <dbReference type="NCBI Taxonomy" id="869719"/>
    <lineage>
        <taxon>Bacteria</taxon>
        <taxon>Pseudomonadati</taxon>
        <taxon>Pseudomonadota</taxon>
        <taxon>Alphaproteobacteria</taxon>
        <taxon>Sphingomonadales</taxon>
        <taxon>Sphingomonadaceae</taxon>
        <taxon>Sphingomonas</taxon>
    </lineage>
</organism>
<dbReference type="InterPro" id="IPR023562">
    <property type="entry name" value="ClpP/TepA"/>
</dbReference>
<dbReference type="RefSeq" id="WP_184039786.1">
    <property type="nucleotide sequence ID" value="NZ_BAABAR010000018.1"/>
</dbReference>
<proteinExistence type="inferred from homology"/>
<comment type="similarity">
    <text evidence="1 6">Belongs to the peptidase S14 family.</text>
</comment>
<dbReference type="PANTHER" id="PTHR10381:SF70">
    <property type="entry name" value="ATP-DEPENDENT CLP PROTEASE PROTEOLYTIC SUBUNIT"/>
    <property type="match status" value="1"/>
</dbReference>
<dbReference type="Pfam" id="PF25209">
    <property type="entry name" value="Phage_capsid_4"/>
    <property type="match status" value="1"/>
</dbReference>
<evidence type="ECO:0000313" key="8">
    <source>
        <dbReference type="EMBL" id="MBB5727096.1"/>
    </source>
</evidence>
<evidence type="ECO:0000256" key="6">
    <source>
        <dbReference type="RuleBase" id="RU003567"/>
    </source>
</evidence>
<feature type="region of interest" description="Disordered" evidence="7">
    <location>
        <begin position="185"/>
        <end position="242"/>
    </location>
</feature>
<evidence type="ECO:0000256" key="5">
    <source>
        <dbReference type="ARBA" id="ARBA00022825"/>
    </source>
</evidence>
<dbReference type="EMBL" id="JACIJN010000011">
    <property type="protein sequence ID" value="MBB5727096.1"/>
    <property type="molecule type" value="Genomic_DNA"/>
</dbReference>
<protein>
    <recommendedName>
        <fullName evidence="6">ATP-dependent Clp protease proteolytic subunit</fullName>
    </recommendedName>
</protein>
<dbReference type="Pfam" id="PF00574">
    <property type="entry name" value="CLP_protease"/>
    <property type="match status" value="1"/>
</dbReference>
<feature type="compositionally biased region" description="Pro residues" evidence="7">
    <location>
        <begin position="210"/>
        <end position="240"/>
    </location>
</feature>